<dbReference type="GO" id="GO:0003723">
    <property type="term" value="F:RNA binding"/>
    <property type="evidence" value="ECO:0007669"/>
    <property type="project" value="TreeGrafter"/>
</dbReference>
<dbReference type="SUPFAM" id="SSF53335">
    <property type="entry name" value="S-adenosyl-L-methionine-dependent methyltransferases"/>
    <property type="match status" value="1"/>
</dbReference>
<evidence type="ECO:0000256" key="2">
    <source>
        <dbReference type="ARBA" id="ARBA00022679"/>
    </source>
</evidence>
<organism evidence="7 8">
    <name type="scientific">Carnegiea gigantea</name>
    <dbReference type="NCBI Taxonomy" id="171969"/>
    <lineage>
        <taxon>Eukaryota</taxon>
        <taxon>Viridiplantae</taxon>
        <taxon>Streptophyta</taxon>
        <taxon>Embryophyta</taxon>
        <taxon>Tracheophyta</taxon>
        <taxon>Spermatophyta</taxon>
        <taxon>Magnoliopsida</taxon>
        <taxon>eudicotyledons</taxon>
        <taxon>Gunneridae</taxon>
        <taxon>Pentapetalae</taxon>
        <taxon>Caryophyllales</taxon>
        <taxon>Cactineae</taxon>
        <taxon>Cactaceae</taxon>
        <taxon>Cactoideae</taxon>
        <taxon>Echinocereeae</taxon>
        <taxon>Carnegiea</taxon>
    </lineage>
</organism>
<dbReference type="Pfam" id="PF05958">
    <property type="entry name" value="tRNA_U5-meth_tr"/>
    <property type="match status" value="1"/>
</dbReference>
<dbReference type="Gene3D" id="3.40.50.150">
    <property type="entry name" value="Vaccinia Virus protein VP39"/>
    <property type="match status" value="1"/>
</dbReference>
<keyword evidence="8" id="KW-1185">Reference proteome</keyword>
<dbReference type="PANTHER" id="PTHR45904">
    <property type="entry name" value="TRNA (URACIL-5-)-METHYLTRANSFERASE"/>
    <property type="match status" value="1"/>
</dbReference>
<dbReference type="InterPro" id="IPR045850">
    <property type="entry name" value="TRM2_met"/>
</dbReference>
<evidence type="ECO:0000256" key="4">
    <source>
        <dbReference type="PROSITE-ProRule" id="PRU01024"/>
    </source>
</evidence>
<dbReference type="PROSITE" id="PS51687">
    <property type="entry name" value="SAM_MT_RNA_M5U"/>
    <property type="match status" value="1"/>
</dbReference>
<protein>
    <recommendedName>
        <fullName evidence="6">Methyltransferase domain-containing protein</fullName>
    </recommendedName>
</protein>
<dbReference type="InterPro" id="IPR010280">
    <property type="entry name" value="U5_MeTrfase_fam"/>
</dbReference>
<feature type="binding site" evidence="4">
    <location>
        <position position="244"/>
    </location>
    <ligand>
        <name>S-adenosyl-L-methionine</name>
        <dbReference type="ChEBI" id="CHEBI:59789"/>
    </ligand>
</feature>
<name>A0A9Q1JZV5_9CARY</name>
<sequence>MFWHSNRLQDHRGISNAAPADAPLRSLPVAITQANSESEVVKTFNETRIHDYIGNLRFSISPTAFFQVNTLAAEKLYSLAGDWARLGPDTLLFDVCCGTGTIGLTLANRVGMVVGIEMNASAVSDAQRNAEINGIANCKFICAKAEDVMGSLLKEYLDTPQQQDEDSNSSANDEQQNEEADNGTISVDNKSDPQKCLKGESTEADHSHVSNKSTEDEQNSGRSSTVDGCSTMGPRFKNIVAIVDPPRSGLHPIVIKALRTHPRLRRYISCNPGTLVANAIELCTPSVERTEKGSNRGQGWRNMSNAGLARQRLKSMPKSEPFRPVKAMAVDLFPHTPHCELVMLLER</sequence>
<evidence type="ECO:0000313" key="8">
    <source>
        <dbReference type="Proteomes" id="UP001153076"/>
    </source>
</evidence>
<dbReference type="GO" id="GO:0008173">
    <property type="term" value="F:RNA methyltransferase activity"/>
    <property type="evidence" value="ECO:0007669"/>
    <property type="project" value="InterPro"/>
</dbReference>
<dbReference type="EMBL" id="JAKOGI010000496">
    <property type="protein sequence ID" value="KAJ8434168.1"/>
    <property type="molecule type" value="Genomic_DNA"/>
</dbReference>
<evidence type="ECO:0000313" key="7">
    <source>
        <dbReference type="EMBL" id="KAJ8434168.1"/>
    </source>
</evidence>
<accession>A0A9Q1JZV5</accession>
<dbReference type="PANTHER" id="PTHR45904:SF2">
    <property type="entry name" value="TRNA (URACIL-5-)-METHYLTRANSFERASE HOMOLOG A"/>
    <property type="match status" value="1"/>
</dbReference>
<dbReference type="GO" id="GO:0006396">
    <property type="term" value="P:RNA processing"/>
    <property type="evidence" value="ECO:0007669"/>
    <property type="project" value="InterPro"/>
</dbReference>
<reference evidence="7" key="1">
    <citation type="submission" date="2022-04" db="EMBL/GenBank/DDBJ databases">
        <title>Carnegiea gigantea Genome sequencing and assembly v2.</title>
        <authorList>
            <person name="Copetti D."/>
            <person name="Sanderson M.J."/>
            <person name="Burquez A."/>
            <person name="Wojciechowski M.F."/>
        </authorList>
    </citation>
    <scope>NUCLEOTIDE SEQUENCE</scope>
    <source>
        <strain evidence="7">SGP5-SGP5p</strain>
        <tissue evidence="7">Aerial part</tissue>
    </source>
</reference>
<dbReference type="Pfam" id="PF13847">
    <property type="entry name" value="Methyltransf_31"/>
    <property type="match status" value="1"/>
</dbReference>
<feature type="region of interest" description="Disordered" evidence="5">
    <location>
        <begin position="159"/>
        <end position="230"/>
    </location>
</feature>
<feature type="compositionally biased region" description="Basic and acidic residues" evidence="5">
    <location>
        <begin position="189"/>
        <end position="208"/>
    </location>
</feature>
<feature type="binding site" evidence="4">
    <location>
        <position position="117"/>
    </location>
    <ligand>
        <name>S-adenosyl-L-methionine</name>
        <dbReference type="ChEBI" id="CHEBI:59789"/>
    </ligand>
</feature>
<feature type="domain" description="Methyltransferase" evidence="6">
    <location>
        <begin position="93"/>
        <end position="153"/>
    </location>
</feature>
<dbReference type="Proteomes" id="UP001153076">
    <property type="component" value="Unassembled WGS sequence"/>
</dbReference>
<dbReference type="InterPro" id="IPR025714">
    <property type="entry name" value="Methyltranfer_dom"/>
</dbReference>
<keyword evidence="1 4" id="KW-0489">Methyltransferase</keyword>
<dbReference type="GO" id="GO:0032259">
    <property type="term" value="P:methylation"/>
    <property type="evidence" value="ECO:0007669"/>
    <property type="project" value="UniProtKB-KW"/>
</dbReference>
<comment type="caution">
    <text evidence="7">The sequence shown here is derived from an EMBL/GenBank/DDBJ whole genome shotgun (WGS) entry which is preliminary data.</text>
</comment>
<evidence type="ECO:0000256" key="3">
    <source>
        <dbReference type="ARBA" id="ARBA00022691"/>
    </source>
</evidence>
<feature type="binding site" evidence="4">
    <location>
        <position position="67"/>
    </location>
    <ligand>
        <name>S-adenosyl-L-methionine</name>
        <dbReference type="ChEBI" id="CHEBI:59789"/>
    </ligand>
</feature>
<dbReference type="InterPro" id="IPR029063">
    <property type="entry name" value="SAM-dependent_MTases_sf"/>
</dbReference>
<evidence type="ECO:0000256" key="5">
    <source>
        <dbReference type="SAM" id="MobiDB-lite"/>
    </source>
</evidence>
<dbReference type="CDD" id="cd02440">
    <property type="entry name" value="AdoMet_MTases"/>
    <property type="match status" value="1"/>
</dbReference>
<keyword evidence="3 4" id="KW-0949">S-adenosyl-L-methionine</keyword>
<feature type="active site" description="Nucleophile" evidence="4">
    <location>
        <position position="270"/>
    </location>
</feature>
<comment type="caution">
    <text evidence="4">Lacks conserved residue(s) required for the propagation of feature annotation.</text>
</comment>
<evidence type="ECO:0000259" key="6">
    <source>
        <dbReference type="Pfam" id="PF13847"/>
    </source>
</evidence>
<gene>
    <name evidence="7" type="ORF">Cgig2_009735</name>
</gene>
<dbReference type="OrthoDB" id="10250660at2759"/>
<comment type="similarity">
    <text evidence="4">Belongs to the class I-like SAM-binding methyltransferase superfamily. RNA M5U methyltransferase family.</text>
</comment>
<keyword evidence="2 4" id="KW-0808">Transferase</keyword>
<proteinExistence type="inferred from homology"/>
<dbReference type="AlphaFoldDB" id="A0A9Q1JZV5"/>
<evidence type="ECO:0000256" key="1">
    <source>
        <dbReference type="ARBA" id="ARBA00022603"/>
    </source>
</evidence>